<dbReference type="InterPro" id="IPR051781">
    <property type="entry name" value="Metallo-dep_Hydrolase"/>
</dbReference>
<dbReference type="Proteomes" id="UP000285860">
    <property type="component" value="Unassembled WGS sequence"/>
</dbReference>
<feature type="signal peptide" evidence="1">
    <location>
        <begin position="1"/>
        <end position="22"/>
    </location>
</feature>
<evidence type="ECO:0000259" key="2">
    <source>
        <dbReference type="Pfam" id="PF01979"/>
    </source>
</evidence>
<dbReference type="AlphaFoldDB" id="A0A420PQ29"/>
<dbReference type="Gene3D" id="3.30.110.90">
    <property type="entry name" value="Amidohydrolase"/>
    <property type="match status" value="1"/>
</dbReference>
<keyword evidence="1" id="KW-0732">Signal</keyword>
<dbReference type="VEuPathDB" id="FungiDB:HZS61_004304"/>
<comment type="caution">
    <text evidence="3">The sequence shown here is derived from an EMBL/GenBank/DDBJ whole genome shotgun (WGS) entry which is preliminary data.</text>
</comment>
<dbReference type="VEuPathDB" id="FungiDB:FOIG_16400"/>
<feature type="chain" id="PRO_5019262694" description="Amidohydrolase-related domain-containing protein" evidence="1">
    <location>
        <begin position="23"/>
        <end position="392"/>
    </location>
</feature>
<dbReference type="SUPFAM" id="SSF51556">
    <property type="entry name" value="Metallo-dependent hydrolases"/>
    <property type="match status" value="1"/>
</dbReference>
<protein>
    <recommendedName>
        <fullName evidence="2">Amidohydrolase-related domain-containing protein</fullName>
    </recommendedName>
</protein>
<dbReference type="InterPro" id="IPR032466">
    <property type="entry name" value="Metal_Hydrolase"/>
</dbReference>
<organism evidence="3 4">
    <name type="scientific">Fusarium oxysporum</name>
    <name type="common">Fusarium vascular wilt</name>
    <dbReference type="NCBI Taxonomy" id="5507"/>
    <lineage>
        <taxon>Eukaryota</taxon>
        <taxon>Fungi</taxon>
        <taxon>Dikarya</taxon>
        <taxon>Ascomycota</taxon>
        <taxon>Pezizomycotina</taxon>
        <taxon>Sordariomycetes</taxon>
        <taxon>Hypocreomycetidae</taxon>
        <taxon>Hypocreales</taxon>
        <taxon>Nectriaceae</taxon>
        <taxon>Fusarium</taxon>
        <taxon>Fusarium oxysporum species complex</taxon>
    </lineage>
</organism>
<evidence type="ECO:0000313" key="3">
    <source>
        <dbReference type="EMBL" id="RKK94634.1"/>
    </source>
</evidence>
<dbReference type="Pfam" id="PF01979">
    <property type="entry name" value="Amidohydro_1"/>
    <property type="match status" value="1"/>
</dbReference>
<name>A0A420PQ29_FUSOX</name>
<dbReference type="VEuPathDB" id="FungiDB:FOXG_17199"/>
<dbReference type="PANTHER" id="PTHR43135">
    <property type="entry name" value="ALPHA-D-RIBOSE 1-METHYLPHOSPHONATE 5-TRIPHOSPHATE DIPHOSPHATASE"/>
    <property type="match status" value="1"/>
</dbReference>
<feature type="domain" description="Amidohydrolase-related" evidence="2">
    <location>
        <begin position="77"/>
        <end position="386"/>
    </location>
</feature>
<dbReference type="InterPro" id="IPR011059">
    <property type="entry name" value="Metal-dep_hydrolase_composite"/>
</dbReference>
<dbReference type="VEuPathDB" id="FungiDB:FOC4_g10000450"/>
<reference evidence="3 4" key="1">
    <citation type="journal article" date="2018" name="Sci. Rep.">
        <title>Characterisation of pathogen-specific regions and novel effector candidates in Fusarium oxysporum f. sp. cepae.</title>
        <authorList>
            <person name="Armitage A.D."/>
            <person name="Taylor A."/>
            <person name="Sobczyk M.K."/>
            <person name="Baxter L."/>
            <person name="Greenfield B.P."/>
            <person name="Bates H.J."/>
            <person name="Wilson F."/>
            <person name="Jackson A.C."/>
            <person name="Ott S."/>
            <person name="Harrison R.J."/>
            <person name="Clarkson J.P."/>
        </authorList>
    </citation>
    <scope>NUCLEOTIDE SEQUENCE [LARGE SCALE GENOMIC DNA]</scope>
    <source>
        <strain evidence="3 4">Fo_A28</strain>
    </source>
</reference>
<proteinExistence type="predicted"/>
<accession>A0A420PQ29</accession>
<dbReference type="SUPFAM" id="SSF51338">
    <property type="entry name" value="Composite domain of metallo-dependent hydrolases"/>
    <property type="match status" value="1"/>
</dbReference>
<dbReference type="PANTHER" id="PTHR43135:SF3">
    <property type="entry name" value="ALPHA-D-RIBOSE 1-METHYLPHOSPHONATE 5-TRIPHOSPHATE DIPHOSPHATASE"/>
    <property type="match status" value="1"/>
</dbReference>
<sequence>MMFMVTSTIIFCFLFSVTTACGMPRDLRRAPRKTAITNVHVFDGNGFGPLSTVVVSGNVISNANSFGADVVDGGGGYLLPGFIDTHCHVTSCSYLDTMLKYGITTALDMGTFPYSTLAACKMSGKTDVRGTGAAGTVDGTALSMAPGFPPESFIDSPEAARKFVDARVAEGADYIKLFLDPLGPDLESLIAAVEAAHQKGKLVISHATSQALWTTAEEAGVDIPCHTPLDKPIDAAFIDQYRDTLSHVVPTLIMMQSIVNNTGAPAQAYTAAAEGSVTNLHKAGVTNLHKAGVTILAGSDANTVPFVPANPPFGDSLHDELELLVRAGLSPADALRGATSLAASSFGFHDRGQIKMGYRADLVLLGADPTTNIQNSRSIKKVWAAGVQSNMS</sequence>
<dbReference type="GO" id="GO:0016810">
    <property type="term" value="F:hydrolase activity, acting on carbon-nitrogen (but not peptide) bonds"/>
    <property type="evidence" value="ECO:0007669"/>
    <property type="project" value="InterPro"/>
</dbReference>
<dbReference type="Gene3D" id="3.40.50.10910">
    <property type="entry name" value="Amidohydrolase"/>
    <property type="match status" value="1"/>
</dbReference>
<evidence type="ECO:0000313" key="4">
    <source>
        <dbReference type="Proteomes" id="UP000285860"/>
    </source>
</evidence>
<dbReference type="Gene3D" id="2.30.40.10">
    <property type="entry name" value="Urease, subunit C, domain 1"/>
    <property type="match status" value="1"/>
</dbReference>
<gene>
    <name evidence="3" type="ORF">BFJ68_g15127</name>
</gene>
<dbReference type="VEuPathDB" id="FungiDB:FOC1_g10000866"/>
<dbReference type="VEuPathDB" id="FungiDB:FOMG_14010"/>
<dbReference type="EMBL" id="MRCY01000146">
    <property type="protein sequence ID" value="RKK94634.1"/>
    <property type="molecule type" value="Genomic_DNA"/>
</dbReference>
<dbReference type="VEuPathDB" id="FungiDB:FOZG_12031"/>
<dbReference type="InterPro" id="IPR006680">
    <property type="entry name" value="Amidohydro-rel"/>
</dbReference>
<dbReference type="Gene3D" id="1.20.58.520">
    <property type="entry name" value="Amidohydrolase"/>
    <property type="match status" value="1"/>
</dbReference>
<evidence type="ECO:0000256" key="1">
    <source>
        <dbReference type="SAM" id="SignalP"/>
    </source>
</evidence>